<dbReference type="SUPFAM" id="SSF51322">
    <property type="entry name" value="Cyanovirin-N"/>
    <property type="match status" value="2"/>
</dbReference>
<evidence type="ECO:0000259" key="2">
    <source>
        <dbReference type="SMART" id="SM01111"/>
    </source>
</evidence>
<organism evidence="3 4">
    <name type="scientific">Thermohalobaculum xanthum</name>
    <dbReference type="NCBI Taxonomy" id="2753746"/>
    <lineage>
        <taxon>Bacteria</taxon>
        <taxon>Pseudomonadati</taxon>
        <taxon>Pseudomonadota</taxon>
        <taxon>Alphaproteobacteria</taxon>
        <taxon>Rhodobacterales</taxon>
        <taxon>Paracoccaceae</taxon>
        <taxon>Thermohalobaculum</taxon>
    </lineage>
</organism>
<protein>
    <recommendedName>
        <fullName evidence="2">Cyanovirin-N domain-containing protein</fullName>
    </recommendedName>
</protein>
<feature type="chain" id="PRO_5035206889" description="Cyanovirin-N domain-containing protein" evidence="1">
    <location>
        <begin position="22"/>
        <end position="219"/>
    </location>
</feature>
<evidence type="ECO:0000313" key="4">
    <source>
        <dbReference type="Proteomes" id="UP000655420"/>
    </source>
</evidence>
<dbReference type="Pfam" id="PF08881">
    <property type="entry name" value="CVNH"/>
    <property type="match status" value="1"/>
</dbReference>
<feature type="domain" description="Cyanovirin-N" evidence="2">
    <location>
        <begin position="42"/>
        <end position="217"/>
    </location>
</feature>
<accession>A0A8J7SFY0</accession>
<gene>
    <name evidence="3" type="ORF">H0I76_05935</name>
</gene>
<dbReference type="SMART" id="SM01111">
    <property type="entry name" value="CVNH"/>
    <property type="match status" value="1"/>
</dbReference>
<dbReference type="RefSeq" id="WP_200608261.1">
    <property type="nucleotide sequence ID" value="NZ_JAEHHL010000002.1"/>
</dbReference>
<dbReference type="AlphaFoldDB" id="A0A8J7SFY0"/>
<dbReference type="Proteomes" id="UP000655420">
    <property type="component" value="Unassembled WGS sequence"/>
</dbReference>
<feature type="signal peptide" evidence="1">
    <location>
        <begin position="1"/>
        <end position="21"/>
    </location>
</feature>
<name>A0A8J7SFY0_9RHOB</name>
<dbReference type="Gene3D" id="2.30.60.10">
    <property type="entry name" value="Cyanovirin-N"/>
    <property type="match status" value="3"/>
</dbReference>
<keyword evidence="4" id="KW-1185">Reference proteome</keyword>
<reference evidence="3" key="1">
    <citation type="submission" date="2020-12" db="EMBL/GenBank/DDBJ databases">
        <title>Bacterial taxonomy.</title>
        <authorList>
            <person name="Pan X."/>
        </authorList>
    </citation>
    <scope>NUCLEOTIDE SEQUENCE</scope>
    <source>
        <strain evidence="3">M0105</strain>
    </source>
</reference>
<comment type="caution">
    <text evidence="3">The sequence shown here is derived from an EMBL/GenBank/DDBJ whole genome shotgun (WGS) entry which is preliminary data.</text>
</comment>
<evidence type="ECO:0000313" key="3">
    <source>
        <dbReference type="EMBL" id="MBK0398720.1"/>
    </source>
</evidence>
<keyword evidence="1" id="KW-0732">Signal</keyword>
<evidence type="ECO:0000256" key="1">
    <source>
        <dbReference type="SAM" id="SignalP"/>
    </source>
</evidence>
<proteinExistence type="predicted"/>
<dbReference type="EMBL" id="JAEHHL010000002">
    <property type="protein sequence ID" value="MBK0398720.1"/>
    <property type="molecule type" value="Genomic_DNA"/>
</dbReference>
<dbReference type="InterPro" id="IPR011058">
    <property type="entry name" value="Cyanovirin-N"/>
</dbReference>
<dbReference type="InterPro" id="IPR036673">
    <property type="entry name" value="Cyanovirin-N_sf"/>
</dbReference>
<sequence>MIRARRRSGFLVASVAAAALAAHGCSAVPDILPEDDGLPRGSYRDTCKDPRMPDDRRLVAECRNEAGEYFRTTVSLPCWGKVVNRDGWLVCDDDDGRITVPDGPYRTQCRNEHVVDETLLVAECRDRRNRWVASKLTVPCGDVIRVEDGQLVCGFIGAPEGFTVPRGSYRDSCTDPRVVQDDILIASCRDDDGRVFETRLRLPCDGDVANDGGDLVCRK</sequence>